<evidence type="ECO:0000313" key="9">
    <source>
        <dbReference type="EMBL" id="KAK7018124.1"/>
    </source>
</evidence>
<evidence type="ECO:0000259" key="8">
    <source>
        <dbReference type="PROSITE" id="PS00624"/>
    </source>
</evidence>
<feature type="active site" description="Proton donor" evidence="5">
    <location>
        <position position="521"/>
    </location>
</feature>
<dbReference type="Gene3D" id="3.50.50.60">
    <property type="entry name" value="FAD/NAD(P)-binding domain"/>
    <property type="match status" value="1"/>
</dbReference>
<comment type="caution">
    <text evidence="9">The sequence shown here is derived from an EMBL/GenBank/DDBJ whole genome shotgun (WGS) entry which is preliminary data.</text>
</comment>
<sequence length="588" mass="64312">MLTCFFFFALFLLPVNALFYRRFQDLPVKDFDFIVVGGGTAGNVVANRLSEDPRIRVLVLEAGGSDKDAFNSHVPLYGRRLQGSQFDWNFTTTPQAALNNRPIAYPRGFIIGGSSSINLMVYTRGPSEDWDRMARVTGDSGWNWDNIQSFIRKNERFVPPADHHNTTGQFTPSVHGFHGVNSVSLSGWRYSSDPRVLEAMKESGGEFRFNEDMNSGFHLGFGWTQTTVGHGTRSSSSTSYLGPQYINRKNLFVLLNTRVLRVKQTHTSSKTLVVRGVEFTQNSGKTTHTLQATKELILSAGSIGTPTILMHSGIGDPNELTPLNIKTLHALPSVGKNLTDHPLLVTNYNANTTDTTDDILRNATFAAPFERTWNETRTGPLSSTQGRILGWFRFNLSESVFEGVDDPAAGPNSAHYEVIIGNGAGNPPPTGHFLALTMAVVSPTSASPSRVNSSNPLAPPLINPNILGTTFDFTAMREAFFATQRFISAPSFNGYITAPAFNVTDATLDDFIRNNTGVIWHPVKTAAMSARGADHGVVDPDLKVKGLEGLRIVDASVLPFIPTAHTQAPTYIIAERAAALIKEEYGLN</sequence>
<dbReference type="AlphaFoldDB" id="A0AAW0AZ00"/>
<feature type="domain" description="Glucose-methanol-choline oxidoreductase N-terminal" evidence="8">
    <location>
        <begin position="301"/>
        <end position="315"/>
    </location>
</feature>
<comment type="cofactor">
    <cofactor evidence="1 6">
        <name>FAD</name>
        <dbReference type="ChEBI" id="CHEBI:57692"/>
    </cofactor>
</comment>
<keyword evidence="10" id="KW-1185">Reference proteome</keyword>
<name>A0AAW0AZ00_9AGAR</name>
<dbReference type="SUPFAM" id="SSF54373">
    <property type="entry name" value="FAD-linked reductases, C-terminal domain"/>
    <property type="match status" value="1"/>
</dbReference>
<dbReference type="InterPro" id="IPR012132">
    <property type="entry name" value="GMC_OxRdtase"/>
</dbReference>
<feature type="binding site" evidence="6">
    <location>
        <begin position="520"/>
        <end position="521"/>
    </location>
    <ligand>
        <name>FAD</name>
        <dbReference type="ChEBI" id="CHEBI:57692"/>
    </ligand>
</feature>
<protein>
    <submittedName>
        <fullName evidence="9">Aryl-alcohol oxidase</fullName>
    </submittedName>
</protein>
<reference evidence="9 10" key="1">
    <citation type="journal article" date="2024" name="J Genomics">
        <title>Draft genome sequencing and assembly of Favolaschia claudopus CIRM-BRFM 2984 isolated from oak limbs.</title>
        <authorList>
            <person name="Navarro D."/>
            <person name="Drula E."/>
            <person name="Chaduli D."/>
            <person name="Cazenave R."/>
            <person name="Ahrendt S."/>
            <person name="Wang J."/>
            <person name="Lipzen A."/>
            <person name="Daum C."/>
            <person name="Barry K."/>
            <person name="Grigoriev I.V."/>
            <person name="Favel A."/>
            <person name="Rosso M.N."/>
            <person name="Martin F."/>
        </authorList>
    </citation>
    <scope>NUCLEOTIDE SEQUENCE [LARGE SCALE GENOMIC DNA]</scope>
    <source>
        <strain evidence="9 10">CIRM-BRFM 2984</strain>
    </source>
</reference>
<evidence type="ECO:0000256" key="3">
    <source>
        <dbReference type="ARBA" id="ARBA00022630"/>
    </source>
</evidence>
<feature type="signal peptide" evidence="7">
    <location>
        <begin position="1"/>
        <end position="17"/>
    </location>
</feature>
<dbReference type="Pfam" id="PF00732">
    <property type="entry name" value="GMC_oxred_N"/>
    <property type="match status" value="1"/>
</dbReference>
<keyword evidence="3" id="KW-0285">Flavoprotein</keyword>
<dbReference type="Pfam" id="PF05199">
    <property type="entry name" value="GMC_oxred_C"/>
    <property type="match status" value="1"/>
</dbReference>
<dbReference type="PROSITE" id="PS00624">
    <property type="entry name" value="GMC_OXRED_2"/>
    <property type="match status" value="1"/>
</dbReference>
<keyword evidence="7" id="KW-0732">Signal</keyword>
<dbReference type="InterPro" id="IPR036188">
    <property type="entry name" value="FAD/NAD-bd_sf"/>
</dbReference>
<dbReference type="PIRSF" id="PIRSF000137">
    <property type="entry name" value="Alcohol_oxidase"/>
    <property type="match status" value="1"/>
</dbReference>
<dbReference type="EMBL" id="JAWWNJ010000046">
    <property type="protein sequence ID" value="KAK7018124.1"/>
    <property type="molecule type" value="Genomic_DNA"/>
</dbReference>
<feature type="binding site" evidence="6">
    <location>
        <position position="259"/>
    </location>
    <ligand>
        <name>FAD</name>
        <dbReference type="ChEBI" id="CHEBI:57692"/>
    </ligand>
</feature>
<gene>
    <name evidence="9" type="ORF">R3P38DRAFT_2981404</name>
</gene>
<dbReference type="SUPFAM" id="SSF51905">
    <property type="entry name" value="FAD/NAD(P)-binding domain"/>
    <property type="match status" value="1"/>
</dbReference>
<keyword evidence="4 6" id="KW-0274">FAD</keyword>
<evidence type="ECO:0000256" key="7">
    <source>
        <dbReference type="SAM" id="SignalP"/>
    </source>
</evidence>
<dbReference type="InterPro" id="IPR007867">
    <property type="entry name" value="GMC_OxRtase_C"/>
</dbReference>
<dbReference type="GO" id="GO:0016614">
    <property type="term" value="F:oxidoreductase activity, acting on CH-OH group of donors"/>
    <property type="evidence" value="ECO:0007669"/>
    <property type="project" value="InterPro"/>
</dbReference>
<comment type="similarity">
    <text evidence="2">Belongs to the GMC oxidoreductase family.</text>
</comment>
<evidence type="ECO:0000256" key="5">
    <source>
        <dbReference type="PIRSR" id="PIRSR000137-1"/>
    </source>
</evidence>
<dbReference type="PANTHER" id="PTHR11552">
    <property type="entry name" value="GLUCOSE-METHANOL-CHOLINE GMC OXIDOREDUCTASE"/>
    <property type="match status" value="1"/>
</dbReference>
<evidence type="ECO:0000256" key="2">
    <source>
        <dbReference type="ARBA" id="ARBA00010790"/>
    </source>
</evidence>
<feature type="chain" id="PRO_5043676327" evidence="7">
    <location>
        <begin position="18"/>
        <end position="588"/>
    </location>
</feature>
<evidence type="ECO:0000256" key="4">
    <source>
        <dbReference type="ARBA" id="ARBA00022827"/>
    </source>
</evidence>
<dbReference type="GO" id="GO:0050660">
    <property type="term" value="F:flavin adenine dinucleotide binding"/>
    <property type="evidence" value="ECO:0007669"/>
    <property type="project" value="InterPro"/>
</dbReference>
<feature type="binding site" evidence="6">
    <location>
        <begin position="118"/>
        <end position="121"/>
    </location>
    <ligand>
        <name>FAD</name>
        <dbReference type="ChEBI" id="CHEBI:57692"/>
    </ligand>
</feature>
<organism evidence="9 10">
    <name type="scientific">Favolaschia claudopus</name>
    <dbReference type="NCBI Taxonomy" id="2862362"/>
    <lineage>
        <taxon>Eukaryota</taxon>
        <taxon>Fungi</taxon>
        <taxon>Dikarya</taxon>
        <taxon>Basidiomycota</taxon>
        <taxon>Agaricomycotina</taxon>
        <taxon>Agaricomycetes</taxon>
        <taxon>Agaricomycetidae</taxon>
        <taxon>Agaricales</taxon>
        <taxon>Marasmiineae</taxon>
        <taxon>Mycenaceae</taxon>
        <taxon>Favolaschia</taxon>
    </lineage>
</organism>
<evidence type="ECO:0000313" key="10">
    <source>
        <dbReference type="Proteomes" id="UP001362999"/>
    </source>
</evidence>
<feature type="active site" description="Proton acceptor" evidence="5">
    <location>
        <position position="565"/>
    </location>
</feature>
<proteinExistence type="inferred from homology"/>
<dbReference type="PANTHER" id="PTHR11552:SF147">
    <property type="entry name" value="CHOLINE DEHYDROGENASE, MITOCHONDRIAL"/>
    <property type="match status" value="1"/>
</dbReference>
<accession>A0AAW0AZ00</accession>
<dbReference type="Proteomes" id="UP001362999">
    <property type="component" value="Unassembled WGS sequence"/>
</dbReference>
<dbReference type="InterPro" id="IPR000172">
    <property type="entry name" value="GMC_OxRdtase_N"/>
</dbReference>
<dbReference type="Gene3D" id="3.30.560.10">
    <property type="entry name" value="Glucose Oxidase, domain 3"/>
    <property type="match status" value="1"/>
</dbReference>
<evidence type="ECO:0000256" key="6">
    <source>
        <dbReference type="PIRSR" id="PIRSR000137-2"/>
    </source>
</evidence>
<evidence type="ECO:0000256" key="1">
    <source>
        <dbReference type="ARBA" id="ARBA00001974"/>
    </source>
</evidence>